<dbReference type="EMBL" id="FNJI01000033">
    <property type="protein sequence ID" value="SDP66370.1"/>
    <property type="molecule type" value="Genomic_DNA"/>
</dbReference>
<evidence type="ECO:0000313" key="4">
    <source>
        <dbReference type="Proteomes" id="UP000199073"/>
    </source>
</evidence>
<sequence length="330" mass="38012">MDNRIRLCFRPIMEIMVAGKPEAAASLHHTTSVCYNKRAATACNIAGRPYKNIMADILYHLLANLLYIRRHKKSIHLKEMNNPLLYFIFKGDLHTLFSAKKRPSSFSLSLTRKASIKDIIEAFGIPHTEVGKIEAGGTEVDFTFCPEHSQTVVVFPFDFRTTQKLPTLLHPEIGKPIRFMVDRTVLKLGRNLRLAGFDTTVAPAKSFRQTGLQAEREGRIIATRNRDLLKCAQVRHGQLIRSQDHRIQIGEVCDRYGLRRKMNIFTRCPECNAILAKVAKDDILHLLEPLTQKYYTSFMRCVGCRKIYWRGSHHHKMSVFMDQIRNRISF</sequence>
<reference evidence="3 4" key="1">
    <citation type="submission" date="2016-10" db="EMBL/GenBank/DDBJ databases">
        <authorList>
            <person name="de Groot N.N."/>
        </authorList>
    </citation>
    <scope>NUCLEOTIDE SEQUENCE [LARGE SCALE GENOMIC DNA]</scope>
    <source>
        <strain evidence="3 4">DSM 12130</strain>
    </source>
</reference>
<proteinExistence type="predicted"/>
<name>A0A1H0UJX2_9BACT</name>
<dbReference type="InterPro" id="IPR002782">
    <property type="entry name" value="Mut7-C_RNAse_dom"/>
</dbReference>
<feature type="domain" description="Mut7-C RNAse" evidence="1">
    <location>
        <begin position="178"/>
        <end position="319"/>
    </location>
</feature>
<dbReference type="InterPro" id="IPR027798">
    <property type="entry name" value="Ub_Mut7C"/>
</dbReference>
<evidence type="ECO:0008006" key="5">
    <source>
        <dbReference type="Google" id="ProtNLM"/>
    </source>
</evidence>
<dbReference type="Pfam" id="PF14451">
    <property type="entry name" value="Ub-Mut7C"/>
    <property type="match status" value="1"/>
</dbReference>
<organism evidence="3 4">
    <name type="scientific">Desulforhopalus singaporensis</name>
    <dbReference type="NCBI Taxonomy" id="91360"/>
    <lineage>
        <taxon>Bacteria</taxon>
        <taxon>Pseudomonadati</taxon>
        <taxon>Thermodesulfobacteriota</taxon>
        <taxon>Desulfobulbia</taxon>
        <taxon>Desulfobulbales</taxon>
        <taxon>Desulfocapsaceae</taxon>
        <taxon>Desulforhopalus</taxon>
    </lineage>
</organism>
<protein>
    <recommendedName>
        <fullName evidence="5">Mut7-C RNAse domain-containing protein</fullName>
    </recommendedName>
</protein>
<dbReference type="PANTHER" id="PTHR39081">
    <property type="entry name" value="MUT7-C DOMAIN-CONTAINING PROTEIN"/>
    <property type="match status" value="1"/>
</dbReference>
<dbReference type="PANTHER" id="PTHR39081:SF1">
    <property type="entry name" value="MUT7-C RNASE DOMAIN-CONTAINING PROTEIN"/>
    <property type="match status" value="1"/>
</dbReference>
<evidence type="ECO:0000259" key="2">
    <source>
        <dbReference type="Pfam" id="PF14451"/>
    </source>
</evidence>
<evidence type="ECO:0000259" key="1">
    <source>
        <dbReference type="Pfam" id="PF01927"/>
    </source>
</evidence>
<gene>
    <name evidence="3" type="ORF">SAMN05660330_03587</name>
</gene>
<accession>A0A1H0UJX2</accession>
<evidence type="ECO:0000313" key="3">
    <source>
        <dbReference type="EMBL" id="SDP66370.1"/>
    </source>
</evidence>
<dbReference type="AlphaFoldDB" id="A0A1H0UJX2"/>
<dbReference type="Pfam" id="PF01927">
    <property type="entry name" value="Mut7-C"/>
    <property type="match status" value="1"/>
</dbReference>
<dbReference type="Proteomes" id="UP000199073">
    <property type="component" value="Unassembled WGS sequence"/>
</dbReference>
<keyword evidence="4" id="KW-1185">Reference proteome</keyword>
<feature type="domain" description="Ubiquitin Mut7-C" evidence="2">
    <location>
        <begin position="85"/>
        <end position="157"/>
    </location>
</feature>
<dbReference type="OrthoDB" id="9797655at2"/>